<evidence type="ECO:0000256" key="3">
    <source>
        <dbReference type="ARBA" id="ARBA00012584"/>
    </source>
</evidence>
<dbReference type="InterPro" id="IPR005145">
    <property type="entry name" value="Sua5_C"/>
</dbReference>
<comment type="similarity">
    <text evidence="2 13">Belongs to the SUA5 family.</text>
</comment>
<evidence type="ECO:0000256" key="11">
    <source>
        <dbReference type="ARBA" id="ARBA00029774"/>
    </source>
</evidence>
<evidence type="ECO:0000256" key="9">
    <source>
        <dbReference type="ARBA" id="ARBA00022741"/>
    </source>
</evidence>
<keyword evidence="9 13" id="KW-0547">Nucleotide-binding</keyword>
<dbReference type="PIRSF" id="PIRSF004930">
    <property type="entry name" value="Tln_factor_SUA5"/>
    <property type="match status" value="1"/>
</dbReference>
<comment type="caution">
    <text evidence="15">The sequence shown here is derived from an EMBL/GenBank/DDBJ whole genome shotgun (WGS) entry which is preliminary data.</text>
</comment>
<dbReference type="Gene3D" id="3.90.870.10">
    <property type="entry name" value="DHBP synthase"/>
    <property type="match status" value="1"/>
</dbReference>
<dbReference type="Gene3D" id="3.40.50.11030">
    <property type="entry name" value="Threonylcarbamoyl-AMP synthase, C-terminal domain"/>
    <property type="match status" value="1"/>
</dbReference>
<comment type="catalytic activity">
    <reaction evidence="12 13">
        <text>L-threonine + hydrogencarbonate + ATP = L-threonylcarbamoyladenylate + diphosphate + H2O</text>
        <dbReference type="Rhea" id="RHEA:36407"/>
        <dbReference type="ChEBI" id="CHEBI:15377"/>
        <dbReference type="ChEBI" id="CHEBI:17544"/>
        <dbReference type="ChEBI" id="CHEBI:30616"/>
        <dbReference type="ChEBI" id="CHEBI:33019"/>
        <dbReference type="ChEBI" id="CHEBI:57926"/>
        <dbReference type="ChEBI" id="CHEBI:73682"/>
        <dbReference type="EC" id="2.7.7.87"/>
    </reaction>
</comment>
<keyword evidence="16" id="KW-1185">Reference proteome</keyword>
<evidence type="ECO:0000256" key="4">
    <source>
        <dbReference type="ARBA" id="ARBA00015492"/>
    </source>
</evidence>
<dbReference type="PANTHER" id="PTHR17490:SF16">
    <property type="entry name" value="THREONYLCARBAMOYL-AMP SYNTHASE"/>
    <property type="match status" value="1"/>
</dbReference>
<dbReference type="InterPro" id="IPR017945">
    <property type="entry name" value="DHBP_synth_RibB-like_a/b_dom"/>
</dbReference>
<evidence type="ECO:0000256" key="12">
    <source>
        <dbReference type="ARBA" id="ARBA00048366"/>
    </source>
</evidence>
<dbReference type="GO" id="GO:0061710">
    <property type="term" value="F:L-threonylcarbamoyladenylate synthase"/>
    <property type="evidence" value="ECO:0007669"/>
    <property type="project" value="UniProtKB-EC"/>
</dbReference>
<accession>A0ABW2FE77</accession>
<dbReference type="InterPro" id="IPR006070">
    <property type="entry name" value="Sua5-like_dom"/>
</dbReference>
<dbReference type="InterPro" id="IPR050156">
    <property type="entry name" value="TC-AMP_synthase_SUA5"/>
</dbReference>
<dbReference type="SUPFAM" id="SSF55821">
    <property type="entry name" value="YrdC/RibB"/>
    <property type="match status" value="1"/>
</dbReference>
<evidence type="ECO:0000313" key="15">
    <source>
        <dbReference type="EMBL" id="MFC7150133.1"/>
    </source>
</evidence>
<evidence type="ECO:0000256" key="6">
    <source>
        <dbReference type="ARBA" id="ARBA00022679"/>
    </source>
</evidence>
<evidence type="ECO:0000256" key="10">
    <source>
        <dbReference type="ARBA" id="ARBA00022840"/>
    </source>
</evidence>
<dbReference type="Pfam" id="PF03481">
    <property type="entry name" value="Sua5_C"/>
    <property type="match status" value="1"/>
</dbReference>
<dbReference type="Pfam" id="PF01300">
    <property type="entry name" value="Sua5_yciO_yrdC"/>
    <property type="match status" value="1"/>
</dbReference>
<keyword evidence="8 13" id="KW-0548">Nucleotidyltransferase</keyword>
<keyword evidence="5 13" id="KW-0963">Cytoplasm</keyword>
<evidence type="ECO:0000259" key="14">
    <source>
        <dbReference type="PROSITE" id="PS51163"/>
    </source>
</evidence>
<protein>
    <recommendedName>
        <fullName evidence="4 13">Threonylcarbamoyl-AMP synthase</fullName>
        <shortName evidence="13">TC-AMP synthase</shortName>
        <ecNumber evidence="3 13">2.7.7.87</ecNumber>
    </recommendedName>
    <alternativeName>
        <fullName evidence="11 13">L-threonylcarbamoyladenylate synthase</fullName>
    </alternativeName>
</protein>
<dbReference type="PROSITE" id="PS51163">
    <property type="entry name" value="YRDC"/>
    <property type="match status" value="1"/>
</dbReference>
<dbReference type="PANTHER" id="PTHR17490">
    <property type="entry name" value="SUA5"/>
    <property type="match status" value="1"/>
</dbReference>
<evidence type="ECO:0000313" key="16">
    <source>
        <dbReference type="Proteomes" id="UP001596378"/>
    </source>
</evidence>
<dbReference type="RefSeq" id="WP_378046086.1">
    <property type="nucleotide sequence ID" value="NZ_JBHMDN010000010.1"/>
</dbReference>
<evidence type="ECO:0000256" key="5">
    <source>
        <dbReference type="ARBA" id="ARBA00022490"/>
    </source>
</evidence>
<feature type="domain" description="YrdC-like" evidence="14">
    <location>
        <begin position="14"/>
        <end position="201"/>
    </location>
</feature>
<dbReference type="NCBIfam" id="TIGR00057">
    <property type="entry name" value="L-threonylcarbamoyladenylate synthase"/>
    <property type="match status" value="1"/>
</dbReference>
<keyword evidence="7 13" id="KW-0819">tRNA processing</keyword>
<evidence type="ECO:0000256" key="8">
    <source>
        <dbReference type="ARBA" id="ARBA00022695"/>
    </source>
</evidence>
<name>A0ABW2FE77_9BACL</name>
<keyword evidence="6 13" id="KW-0808">Transferase</keyword>
<keyword evidence="10 13" id="KW-0067">ATP-binding</keyword>
<dbReference type="Proteomes" id="UP001596378">
    <property type="component" value="Unassembled WGS sequence"/>
</dbReference>
<sequence length="401" mass="41167">MTIETKYWPAELSRAGIEEAAAAIAAGGVVAFPTETVYGLGGDARSTEAVGRIFAAKGRPSDNPLIVHLARGASVAGLAKEVGAVEAALMEAFWPGPLTLVLPVREGAVSPLVTAGLDTVAVRVPAHELARELIERAGCPVAAPSANRSGRPSPTRARHVLEDLDGRIDGVLDGGATGVGLESTVVRVVDGTIYILRPGGVTREKLREAVGGLAVVAEETKEGDRRTGAADAGVRIGAGAPGSLSIGANAARLTGTEANAVRPAGTEANAAYPVGTEAPRSPGVKYTHYAPRGEMLLVNGEGDPLREAVRKLASQAADAGRRVAVLSCSEHAAGYTADAVFDCGPRGEPEKAAQTLYAALRECDEKGVDYIVAEGYSEDGIGAALMNRLRKAAGGREIFVP</sequence>
<evidence type="ECO:0000256" key="2">
    <source>
        <dbReference type="ARBA" id="ARBA00007663"/>
    </source>
</evidence>
<proteinExistence type="inferred from homology"/>
<dbReference type="InterPro" id="IPR038385">
    <property type="entry name" value="Sua5/YwlC_C"/>
</dbReference>
<gene>
    <name evidence="15" type="ORF">ACFQMJ_16525</name>
</gene>
<reference evidence="16" key="1">
    <citation type="journal article" date="2019" name="Int. J. Syst. Evol. Microbiol.">
        <title>The Global Catalogue of Microorganisms (GCM) 10K type strain sequencing project: providing services to taxonomists for standard genome sequencing and annotation.</title>
        <authorList>
            <consortium name="The Broad Institute Genomics Platform"/>
            <consortium name="The Broad Institute Genome Sequencing Center for Infectious Disease"/>
            <person name="Wu L."/>
            <person name="Ma J."/>
        </authorList>
    </citation>
    <scope>NUCLEOTIDE SEQUENCE [LARGE SCALE GENOMIC DNA]</scope>
    <source>
        <strain evidence="16">KCTC 12907</strain>
    </source>
</reference>
<organism evidence="15 16">
    <name type="scientific">Cohnella cellulosilytica</name>
    <dbReference type="NCBI Taxonomy" id="986710"/>
    <lineage>
        <taxon>Bacteria</taxon>
        <taxon>Bacillati</taxon>
        <taxon>Bacillota</taxon>
        <taxon>Bacilli</taxon>
        <taxon>Bacillales</taxon>
        <taxon>Paenibacillaceae</taxon>
        <taxon>Cohnella</taxon>
    </lineage>
</organism>
<dbReference type="EMBL" id="JBHTAI010000009">
    <property type="protein sequence ID" value="MFC7150133.1"/>
    <property type="molecule type" value="Genomic_DNA"/>
</dbReference>
<comment type="subcellular location">
    <subcellularLocation>
        <location evidence="1 13">Cytoplasm</location>
    </subcellularLocation>
</comment>
<evidence type="ECO:0000256" key="13">
    <source>
        <dbReference type="PIRNR" id="PIRNR004930"/>
    </source>
</evidence>
<evidence type="ECO:0000256" key="1">
    <source>
        <dbReference type="ARBA" id="ARBA00004496"/>
    </source>
</evidence>
<dbReference type="InterPro" id="IPR010923">
    <property type="entry name" value="T(6)A37_SUA5"/>
</dbReference>
<dbReference type="EC" id="2.7.7.87" evidence="3 13"/>
<comment type="function">
    <text evidence="13">Required for the formation of a threonylcarbamoyl group on adenosine at position 37 (t(6)A37) in tRNAs that read codons beginning with adenine.</text>
</comment>
<evidence type="ECO:0000256" key="7">
    <source>
        <dbReference type="ARBA" id="ARBA00022694"/>
    </source>
</evidence>